<feature type="transmembrane region" description="Helical" evidence="1">
    <location>
        <begin position="369"/>
        <end position="390"/>
    </location>
</feature>
<dbReference type="PANTHER" id="PTHR35007">
    <property type="entry name" value="INTEGRAL MEMBRANE PROTEIN-RELATED"/>
    <property type="match status" value="1"/>
</dbReference>
<evidence type="ECO:0000313" key="3">
    <source>
        <dbReference type="Proteomes" id="UP000824056"/>
    </source>
</evidence>
<comment type="caution">
    <text evidence="2">The sequence shown here is derived from an EMBL/GenBank/DDBJ whole genome shotgun (WGS) entry which is preliminary data.</text>
</comment>
<dbReference type="Proteomes" id="UP000824056">
    <property type="component" value="Unassembled WGS sequence"/>
</dbReference>
<name>A0A9D2FSA2_9FIRM</name>
<evidence type="ECO:0000256" key="1">
    <source>
        <dbReference type="SAM" id="Phobius"/>
    </source>
</evidence>
<reference evidence="2" key="1">
    <citation type="journal article" date="2021" name="PeerJ">
        <title>Extensive microbial diversity within the chicken gut microbiome revealed by metagenomics and culture.</title>
        <authorList>
            <person name="Gilroy R."/>
            <person name="Ravi A."/>
            <person name="Getino M."/>
            <person name="Pursley I."/>
            <person name="Horton D.L."/>
            <person name="Alikhan N.F."/>
            <person name="Baker D."/>
            <person name="Gharbi K."/>
            <person name="Hall N."/>
            <person name="Watson M."/>
            <person name="Adriaenssens E.M."/>
            <person name="Foster-Nyarko E."/>
            <person name="Jarju S."/>
            <person name="Secka A."/>
            <person name="Antonio M."/>
            <person name="Oren A."/>
            <person name="Chaudhuri R.R."/>
            <person name="La Ragione R."/>
            <person name="Hildebrand F."/>
            <person name="Pallen M.J."/>
        </authorList>
    </citation>
    <scope>NUCLEOTIDE SEQUENCE</scope>
    <source>
        <strain evidence="2">1068</strain>
    </source>
</reference>
<reference evidence="2" key="2">
    <citation type="submission" date="2021-04" db="EMBL/GenBank/DDBJ databases">
        <authorList>
            <person name="Gilroy R."/>
        </authorList>
    </citation>
    <scope>NUCLEOTIDE SEQUENCE</scope>
    <source>
        <strain evidence="2">1068</strain>
    </source>
</reference>
<accession>A0A9D2FSA2</accession>
<gene>
    <name evidence="2" type="ORF">H9809_07520</name>
</gene>
<proteinExistence type="predicted"/>
<keyword evidence="1" id="KW-1133">Transmembrane helix</keyword>
<dbReference type="PANTHER" id="PTHR35007:SF2">
    <property type="entry name" value="PILUS ASSEMBLE PROTEIN"/>
    <property type="match status" value="1"/>
</dbReference>
<keyword evidence="1" id="KW-0472">Membrane</keyword>
<organism evidence="2 3">
    <name type="scientific">Candidatus Blautia pullicola</name>
    <dbReference type="NCBI Taxonomy" id="2838498"/>
    <lineage>
        <taxon>Bacteria</taxon>
        <taxon>Bacillati</taxon>
        <taxon>Bacillota</taxon>
        <taxon>Clostridia</taxon>
        <taxon>Lachnospirales</taxon>
        <taxon>Lachnospiraceae</taxon>
        <taxon>Blautia</taxon>
    </lineage>
</organism>
<evidence type="ECO:0000313" key="2">
    <source>
        <dbReference type="EMBL" id="HIZ65731.1"/>
    </source>
</evidence>
<sequence length="393" mass="44196">MALAIIVAGNLGGGALLILENGEAGTQALPRKEYGEGDYSQTLQVYTEEGSQQVEILVKERQYTSKEIYDFLRVGEEALDAWMKEQEGDTGVIRQDLELPQSLPENPVKLSYQTNKPELMSWDGTLGEGIPQTGEQVELTCHMELGGEEKVWHHTVTVCPAPLSQTGKLQQEIQQQAEKLSGDTSETLLLPDRLESGPVAYKRQTSGRGWMICLLSLAAGLGIYPLKKEKEKEDQEKRNRQLQADYPDIIQKLILFLKAGLSIRSSMEKLAFDYLQARKYWNMKERCAYEEVVKTCNEMAGGIYEAEAYERLGKRCLLSEYKVLSVLLVQNLKKGNQSILELLEREAAAAGQERLRRAKVRGEEASTKLLLPMIMQLVVVLIILMVPAFMSFF</sequence>
<protein>
    <submittedName>
        <fullName evidence="2">Type II secretion system F family protein</fullName>
    </submittedName>
</protein>
<dbReference type="AlphaFoldDB" id="A0A9D2FSA2"/>
<keyword evidence="1" id="KW-0812">Transmembrane</keyword>
<dbReference type="EMBL" id="DXBG01000175">
    <property type="protein sequence ID" value="HIZ65731.1"/>
    <property type="molecule type" value="Genomic_DNA"/>
</dbReference>